<dbReference type="EMBL" id="CP111026">
    <property type="protein sequence ID" value="WAR28031.1"/>
    <property type="molecule type" value="Genomic_DNA"/>
</dbReference>
<reference evidence="1" key="1">
    <citation type="submission" date="2022-11" db="EMBL/GenBank/DDBJ databases">
        <title>Centuries of genome instability and evolution in soft-shell clam transmissible cancer (bioRxiv).</title>
        <authorList>
            <person name="Hart S.F.M."/>
            <person name="Yonemitsu M.A."/>
            <person name="Giersch R.M."/>
            <person name="Beal B.F."/>
            <person name="Arriagada G."/>
            <person name="Davis B.W."/>
            <person name="Ostrander E.A."/>
            <person name="Goff S.P."/>
            <person name="Metzger M.J."/>
        </authorList>
    </citation>
    <scope>NUCLEOTIDE SEQUENCE</scope>
    <source>
        <strain evidence="1">MELC-2E11</strain>
        <tissue evidence="1">Siphon/mantle</tissue>
    </source>
</reference>
<feature type="non-terminal residue" evidence="1">
    <location>
        <position position="137"/>
    </location>
</feature>
<name>A0ABY7G9W8_MYAAR</name>
<organism evidence="1 2">
    <name type="scientific">Mya arenaria</name>
    <name type="common">Soft-shell clam</name>
    <dbReference type="NCBI Taxonomy" id="6604"/>
    <lineage>
        <taxon>Eukaryota</taxon>
        <taxon>Metazoa</taxon>
        <taxon>Spiralia</taxon>
        <taxon>Lophotrochozoa</taxon>
        <taxon>Mollusca</taxon>
        <taxon>Bivalvia</taxon>
        <taxon>Autobranchia</taxon>
        <taxon>Heteroconchia</taxon>
        <taxon>Euheterodonta</taxon>
        <taxon>Imparidentia</taxon>
        <taxon>Neoheterodontei</taxon>
        <taxon>Myida</taxon>
        <taxon>Myoidea</taxon>
        <taxon>Myidae</taxon>
        <taxon>Mya</taxon>
    </lineage>
</organism>
<keyword evidence="2" id="KW-1185">Reference proteome</keyword>
<dbReference type="SUPFAM" id="SSF47823">
    <property type="entry name" value="lambda integrase-like, N-terminal domain"/>
    <property type="match status" value="1"/>
</dbReference>
<gene>
    <name evidence="1" type="ORF">MAR_013735</name>
</gene>
<dbReference type="PANTHER" id="PTHR35617:SF3">
    <property type="entry name" value="CORE-BINDING (CB) DOMAIN-CONTAINING PROTEIN"/>
    <property type="match status" value="1"/>
</dbReference>
<protein>
    <submittedName>
        <fullName evidence="1">Uncharacterized protein</fullName>
    </submittedName>
</protein>
<sequence>WFQYCSERETSPILPTLETVVEFLTSQYSKGLGYESLNTARGALSALDLEFDGFRKVSPVEHFSLKDLTLKLVMLMALTQAAHVHTLHLLNFKCYKKLLNMCYNLMGILSKAGPDIMLIVFRFELILQKGDYAFILF</sequence>
<evidence type="ECO:0000313" key="1">
    <source>
        <dbReference type="EMBL" id="WAR28031.1"/>
    </source>
</evidence>
<proteinExistence type="predicted"/>
<dbReference type="Proteomes" id="UP001164746">
    <property type="component" value="Chromosome 15"/>
</dbReference>
<accession>A0ABY7G9W8</accession>
<dbReference type="PANTHER" id="PTHR35617">
    <property type="entry name" value="PHAGE_INTEGRASE DOMAIN-CONTAINING PROTEIN"/>
    <property type="match status" value="1"/>
</dbReference>
<evidence type="ECO:0000313" key="2">
    <source>
        <dbReference type="Proteomes" id="UP001164746"/>
    </source>
</evidence>